<dbReference type="InterPro" id="IPR038653">
    <property type="entry name" value="Put_CMD_sf"/>
</dbReference>
<reference evidence="1" key="2">
    <citation type="journal article" date="2021" name="PeerJ">
        <title>Extensive microbial diversity within the chicken gut microbiome revealed by metagenomics and culture.</title>
        <authorList>
            <person name="Gilroy R."/>
            <person name="Ravi A."/>
            <person name="Getino M."/>
            <person name="Pursley I."/>
            <person name="Horton D.L."/>
            <person name="Alikhan N.F."/>
            <person name="Baker D."/>
            <person name="Gharbi K."/>
            <person name="Hall N."/>
            <person name="Watson M."/>
            <person name="Adriaenssens E.M."/>
            <person name="Foster-Nyarko E."/>
            <person name="Jarju S."/>
            <person name="Secka A."/>
            <person name="Antonio M."/>
            <person name="Oren A."/>
            <person name="Chaudhuri R.R."/>
            <person name="La Ragione R."/>
            <person name="Hildebrand F."/>
            <person name="Pallen M.J."/>
        </authorList>
    </citation>
    <scope>NUCLEOTIDE SEQUENCE</scope>
    <source>
        <strain evidence="1">17073</strain>
    </source>
</reference>
<name>A0A9D1LGX8_9BACT</name>
<evidence type="ECO:0000313" key="2">
    <source>
        <dbReference type="Proteomes" id="UP000824076"/>
    </source>
</evidence>
<dbReference type="AlphaFoldDB" id="A0A9D1LGX8"/>
<sequence>MINRIQKYLISAIVSVGILAGCAPEPNRLATGYGDVDITLAVDTTVVPVAGASMLQFAAPALNSVELQAVNESTGYSKKWTSLDEYLSGVQKLPVGDYVFSSSFGDVATEGFVAPAFYGESRESVTEEAHTEVALVCALAHSFFSIDCAGVADFVSDLAIRVKSESGTYVTLAKEESKVACVVPGQVGGELILSDATGRSVALRPFAIENAKAGEHYEFRVSADATERKLSIVYDEATMVSPYELVVDDALFSTSAPSIRPYGFDADGVLTIFEEGRVAEGAGCEVEVPGGLKNLYLTVVSEFYSDNPWQKETDIAGMSAAALANGGIAAEGNEAGSQSVKLDFSELVSHLPSAGFEEAVHTIIVQAKDAAGRVSEAPAVLKIVSRPVSIALGLPSAVAMSANEATFEFEYNGSNPTANLAFQYKKNTEAEWSAAAEKAIEELDFGRYRAIVTIPQGAERLDFRICYKDGVRYSNVVSLNRIVPNFEIVCNSENIWPSQADIIVESENVAELVPYLTVLVREAGDNWHPAVEDRDAKEGRITVSTLMPETDYEIMIVAADETRELSIKTEAALELPNADFEEWETTISMKGVNCGGKYSNLASWMPIYNKANIEVKEPKGWASVNGKTCSSSATTSNTWFQVPTTELIGKAYSGQYAVKLRNAAWDMHGVEPPRDARTDREYFSSNVPDIAHRSAGKLFLGSYSCDADGNETYTEGIEFASRPTALSGMYAYVQDVHDSNETGLVVIRILNDENGTVTEIGRGERRLSPSTSYTRFVVPIEYSVRDMRATKLQLMICSSKYASYSQADETRNIRTTDYLEKGVSTGAELTIDALSLLYE</sequence>
<dbReference type="InterPro" id="IPR027840">
    <property type="entry name" value="DUF4493"/>
</dbReference>
<dbReference type="Proteomes" id="UP000824076">
    <property type="component" value="Unassembled WGS sequence"/>
</dbReference>
<evidence type="ECO:0000313" key="1">
    <source>
        <dbReference type="EMBL" id="HIU38292.1"/>
    </source>
</evidence>
<dbReference type="Gene3D" id="2.60.120.890">
    <property type="entry name" value="BT2081, beta-jelly-roll domain"/>
    <property type="match status" value="1"/>
</dbReference>
<dbReference type="EMBL" id="DVMS01000032">
    <property type="protein sequence ID" value="HIU38292.1"/>
    <property type="molecule type" value="Genomic_DNA"/>
</dbReference>
<proteinExistence type="predicted"/>
<reference evidence="1" key="1">
    <citation type="submission" date="2020-10" db="EMBL/GenBank/DDBJ databases">
        <authorList>
            <person name="Gilroy R."/>
        </authorList>
    </citation>
    <scope>NUCLEOTIDE SEQUENCE</scope>
    <source>
        <strain evidence="1">17073</strain>
    </source>
</reference>
<protein>
    <submittedName>
        <fullName evidence="1">DUF4493 domain-containing protein</fullName>
    </submittedName>
</protein>
<accession>A0A9D1LGX8</accession>
<comment type="caution">
    <text evidence="1">The sequence shown here is derived from an EMBL/GenBank/DDBJ whole genome shotgun (WGS) entry which is preliminary data.</text>
</comment>
<dbReference type="Pfam" id="PF14900">
    <property type="entry name" value="DUF4493"/>
    <property type="match status" value="1"/>
</dbReference>
<dbReference type="PROSITE" id="PS51257">
    <property type="entry name" value="PROKAR_LIPOPROTEIN"/>
    <property type="match status" value="1"/>
</dbReference>
<organism evidence="1 2">
    <name type="scientific">Candidatus Limisoma intestinavium</name>
    <dbReference type="NCBI Taxonomy" id="2840856"/>
    <lineage>
        <taxon>Bacteria</taxon>
        <taxon>Pseudomonadati</taxon>
        <taxon>Bacteroidota</taxon>
        <taxon>Bacteroidia</taxon>
        <taxon>Bacteroidales</taxon>
        <taxon>Candidatus Limisoma</taxon>
    </lineage>
</organism>
<gene>
    <name evidence="1" type="ORF">IAD18_01335</name>
</gene>